<evidence type="ECO:0000313" key="2">
    <source>
        <dbReference type="Proteomes" id="UP001412067"/>
    </source>
</evidence>
<accession>A0ABR2M1C6</accession>
<keyword evidence="2" id="KW-1185">Reference proteome</keyword>
<gene>
    <name evidence="1" type="ORF">KSP40_PGU016279</name>
</gene>
<evidence type="ECO:0000313" key="1">
    <source>
        <dbReference type="EMBL" id="KAK8955826.1"/>
    </source>
</evidence>
<reference evidence="1 2" key="1">
    <citation type="journal article" date="2022" name="Nat. Plants">
        <title>Genomes of leafy and leafless Platanthera orchids illuminate the evolution of mycoheterotrophy.</title>
        <authorList>
            <person name="Li M.H."/>
            <person name="Liu K.W."/>
            <person name="Li Z."/>
            <person name="Lu H.C."/>
            <person name="Ye Q.L."/>
            <person name="Zhang D."/>
            <person name="Wang J.Y."/>
            <person name="Li Y.F."/>
            <person name="Zhong Z.M."/>
            <person name="Liu X."/>
            <person name="Yu X."/>
            <person name="Liu D.K."/>
            <person name="Tu X.D."/>
            <person name="Liu B."/>
            <person name="Hao Y."/>
            <person name="Liao X.Y."/>
            <person name="Jiang Y.T."/>
            <person name="Sun W.H."/>
            <person name="Chen J."/>
            <person name="Chen Y.Q."/>
            <person name="Ai Y."/>
            <person name="Zhai J.W."/>
            <person name="Wu S.S."/>
            <person name="Zhou Z."/>
            <person name="Hsiao Y.Y."/>
            <person name="Wu W.L."/>
            <person name="Chen Y.Y."/>
            <person name="Lin Y.F."/>
            <person name="Hsu J.L."/>
            <person name="Li C.Y."/>
            <person name="Wang Z.W."/>
            <person name="Zhao X."/>
            <person name="Zhong W.Y."/>
            <person name="Ma X.K."/>
            <person name="Ma L."/>
            <person name="Huang J."/>
            <person name="Chen G.Z."/>
            <person name="Huang M.Z."/>
            <person name="Huang L."/>
            <person name="Peng D.H."/>
            <person name="Luo Y.B."/>
            <person name="Zou S.Q."/>
            <person name="Chen S.P."/>
            <person name="Lan S."/>
            <person name="Tsai W.C."/>
            <person name="Van de Peer Y."/>
            <person name="Liu Z.J."/>
        </authorList>
    </citation>
    <scope>NUCLEOTIDE SEQUENCE [LARGE SCALE GENOMIC DNA]</scope>
    <source>
        <strain evidence="1">Lor288</strain>
    </source>
</reference>
<dbReference type="Proteomes" id="UP001412067">
    <property type="component" value="Unassembled WGS sequence"/>
</dbReference>
<comment type="caution">
    <text evidence="1">The sequence shown here is derived from an EMBL/GenBank/DDBJ whole genome shotgun (WGS) entry which is preliminary data.</text>
</comment>
<dbReference type="EMBL" id="JBBWWR010000013">
    <property type="protein sequence ID" value="KAK8955826.1"/>
    <property type="molecule type" value="Genomic_DNA"/>
</dbReference>
<organism evidence="1 2">
    <name type="scientific">Platanthera guangdongensis</name>
    <dbReference type="NCBI Taxonomy" id="2320717"/>
    <lineage>
        <taxon>Eukaryota</taxon>
        <taxon>Viridiplantae</taxon>
        <taxon>Streptophyta</taxon>
        <taxon>Embryophyta</taxon>
        <taxon>Tracheophyta</taxon>
        <taxon>Spermatophyta</taxon>
        <taxon>Magnoliopsida</taxon>
        <taxon>Liliopsida</taxon>
        <taxon>Asparagales</taxon>
        <taxon>Orchidaceae</taxon>
        <taxon>Orchidoideae</taxon>
        <taxon>Orchideae</taxon>
        <taxon>Orchidinae</taxon>
        <taxon>Platanthera</taxon>
    </lineage>
</organism>
<proteinExistence type="predicted"/>
<sequence>MAARPLCHVQYPVANLSRPQRILPIIRLKLQLKASTQVMYKTRVEETYITRPWEL</sequence>
<name>A0ABR2M1C6_9ASPA</name>
<protein>
    <submittedName>
        <fullName evidence="1">Uncharacterized protein</fullName>
    </submittedName>
</protein>